<dbReference type="Proteomes" id="UP000054166">
    <property type="component" value="Unassembled WGS sequence"/>
</dbReference>
<dbReference type="EMBL" id="KN833020">
    <property type="protein sequence ID" value="KIM77960.1"/>
    <property type="molecule type" value="Genomic_DNA"/>
</dbReference>
<name>A0A0C3EZI4_PILCF</name>
<reference evidence="2 3" key="1">
    <citation type="submission" date="2014-04" db="EMBL/GenBank/DDBJ databases">
        <authorList>
            <consortium name="DOE Joint Genome Institute"/>
            <person name="Kuo A."/>
            <person name="Tarkka M."/>
            <person name="Buscot F."/>
            <person name="Kohler A."/>
            <person name="Nagy L.G."/>
            <person name="Floudas D."/>
            <person name="Copeland A."/>
            <person name="Barry K.W."/>
            <person name="Cichocki N."/>
            <person name="Veneault-Fourrey C."/>
            <person name="LaButti K."/>
            <person name="Lindquist E.A."/>
            <person name="Lipzen A."/>
            <person name="Lundell T."/>
            <person name="Morin E."/>
            <person name="Murat C."/>
            <person name="Sun H."/>
            <person name="Tunlid A."/>
            <person name="Henrissat B."/>
            <person name="Grigoriev I.V."/>
            <person name="Hibbett D.S."/>
            <person name="Martin F."/>
            <person name="Nordberg H.P."/>
            <person name="Cantor M.N."/>
            <person name="Hua S.X."/>
        </authorList>
    </citation>
    <scope>NUCLEOTIDE SEQUENCE [LARGE SCALE GENOMIC DNA]</scope>
    <source>
        <strain evidence="2 3">F 1598</strain>
    </source>
</reference>
<organism evidence="2 3">
    <name type="scientific">Piloderma croceum (strain F 1598)</name>
    <dbReference type="NCBI Taxonomy" id="765440"/>
    <lineage>
        <taxon>Eukaryota</taxon>
        <taxon>Fungi</taxon>
        <taxon>Dikarya</taxon>
        <taxon>Basidiomycota</taxon>
        <taxon>Agaricomycotina</taxon>
        <taxon>Agaricomycetes</taxon>
        <taxon>Agaricomycetidae</taxon>
        <taxon>Atheliales</taxon>
        <taxon>Atheliaceae</taxon>
        <taxon>Piloderma</taxon>
    </lineage>
</organism>
<evidence type="ECO:0000256" key="1">
    <source>
        <dbReference type="SAM" id="MobiDB-lite"/>
    </source>
</evidence>
<sequence length="293" mass="32790">MSFNRASHVDVRGSNFSNVSRDHNVVHVYNTINNITFAGSDQTHTPARYVGKKRLHNDDGDPPMSMDNSGVEDRTTAVPHKRRKLSSNFLRNSTKLSLRPISGTEDLAEVNSAVLLHHPSTCTAVSVAITLVVKIIQLLVDRGETRDDYRILELELESLRQTLDLISLAINTPLGSSLTNSIIPEVEQICVLVQKLFDKIEDCRQGLSLTSLPAMWRRVWSQWRVLDGIEFYSMDGIWKRVVGRSYLSQRFPCTSKTRAALPASNPSRHCSGCGSFRSKYPGADHVLFHLAGF</sequence>
<proteinExistence type="predicted"/>
<protein>
    <recommendedName>
        <fullName evidence="4">Fungal N-terminal domain-containing protein</fullName>
    </recommendedName>
</protein>
<dbReference type="InParanoid" id="A0A0C3EZI4"/>
<evidence type="ECO:0008006" key="4">
    <source>
        <dbReference type="Google" id="ProtNLM"/>
    </source>
</evidence>
<keyword evidence="3" id="KW-1185">Reference proteome</keyword>
<dbReference type="HOGENOM" id="CLU_950329_0_0_1"/>
<feature type="region of interest" description="Disordered" evidence="1">
    <location>
        <begin position="53"/>
        <end position="74"/>
    </location>
</feature>
<dbReference type="AlphaFoldDB" id="A0A0C3EZI4"/>
<gene>
    <name evidence="2" type="ORF">PILCRDRAFT_607054</name>
</gene>
<evidence type="ECO:0000313" key="2">
    <source>
        <dbReference type="EMBL" id="KIM77960.1"/>
    </source>
</evidence>
<evidence type="ECO:0000313" key="3">
    <source>
        <dbReference type="Proteomes" id="UP000054166"/>
    </source>
</evidence>
<reference evidence="3" key="2">
    <citation type="submission" date="2015-01" db="EMBL/GenBank/DDBJ databases">
        <title>Evolutionary Origins and Diversification of the Mycorrhizal Mutualists.</title>
        <authorList>
            <consortium name="DOE Joint Genome Institute"/>
            <consortium name="Mycorrhizal Genomics Consortium"/>
            <person name="Kohler A."/>
            <person name="Kuo A."/>
            <person name="Nagy L.G."/>
            <person name="Floudas D."/>
            <person name="Copeland A."/>
            <person name="Barry K.W."/>
            <person name="Cichocki N."/>
            <person name="Veneault-Fourrey C."/>
            <person name="LaButti K."/>
            <person name="Lindquist E.A."/>
            <person name="Lipzen A."/>
            <person name="Lundell T."/>
            <person name="Morin E."/>
            <person name="Murat C."/>
            <person name="Riley R."/>
            <person name="Ohm R."/>
            <person name="Sun H."/>
            <person name="Tunlid A."/>
            <person name="Henrissat B."/>
            <person name="Grigoriev I.V."/>
            <person name="Hibbett D.S."/>
            <person name="Martin F."/>
        </authorList>
    </citation>
    <scope>NUCLEOTIDE SEQUENCE [LARGE SCALE GENOMIC DNA]</scope>
    <source>
        <strain evidence="3">F 1598</strain>
    </source>
</reference>
<accession>A0A0C3EZI4</accession>